<reference evidence="1" key="1">
    <citation type="submission" date="2021-01" db="EMBL/GenBank/DDBJ databases">
        <authorList>
            <person name="Corre E."/>
            <person name="Pelletier E."/>
            <person name="Niang G."/>
            <person name="Scheremetjew M."/>
            <person name="Finn R."/>
            <person name="Kale V."/>
            <person name="Holt S."/>
            <person name="Cochrane G."/>
            <person name="Meng A."/>
            <person name="Brown T."/>
            <person name="Cohen L."/>
        </authorList>
    </citation>
    <scope>NUCLEOTIDE SEQUENCE</scope>
    <source>
        <strain evidence="1">CCMP1594</strain>
    </source>
</reference>
<evidence type="ECO:0000313" key="1">
    <source>
        <dbReference type="EMBL" id="CAE0799977.1"/>
    </source>
</evidence>
<sequence length="111" mass="12419">MLVQHFSFVDFRYTKGLKFALTLPSAPRREQSKPPVGNTGCGCNNVLITQQQWRSVRYNRSAHCLRGPAAGECLVSLDTQRVGLWSCGWSPMGVTRHHKSNACPSSTARKW</sequence>
<gene>
    <name evidence="1" type="ORF">EGYM00163_LOCUS11098</name>
</gene>
<organism evidence="1">
    <name type="scientific">Eutreptiella gymnastica</name>
    <dbReference type="NCBI Taxonomy" id="73025"/>
    <lineage>
        <taxon>Eukaryota</taxon>
        <taxon>Discoba</taxon>
        <taxon>Euglenozoa</taxon>
        <taxon>Euglenida</taxon>
        <taxon>Spirocuta</taxon>
        <taxon>Euglenophyceae</taxon>
        <taxon>Eutreptiales</taxon>
        <taxon>Eutreptiaceae</taxon>
        <taxon>Eutreptiella</taxon>
    </lineage>
</organism>
<dbReference type="AlphaFoldDB" id="A0A7S4CKV7"/>
<protein>
    <submittedName>
        <fullName evidence="1">Uncharacterized protein</fullName>
    </submittedName>
</protein>
<accession>A0A7S4CKV7</accession>
<proteinExistence type="predicted"/>
<name>A0A7S4CKV7_9EUGL</name>
<dbReference type="EMBL" id="HBJA01033101">
    <property type="protein sequence ID" value="CAE0799977.1"/>
    <property type="molecule type" value="Transcribed_RNA"/>
</dbReference>